<name>A0ABU5L6L8_9RICK</name>
<accession>A0ABU5L6L8</accession>
<keyword evidence="2" id="KW-1185">Reference proteome</keyword>
<dbReference type="EMBL" id="JARGYT010000004">
    <property type="protein sequence ID" value="MDZ5761773.1"/>
    <property type="molecule type" value="Genomic_DNA"/>
</dbReference>
<dbReference type="InterPro" id="IPR011330">
    <property type="entry name" value="Glyco_hydro/deAcase_b/a-brl"/>
</dbReference>
<sequence length="267" mass="30394">MIAAFIFFVFISFFVFRAGDNEMPVHIPNNTKAQKIKKDGGRRIAVIVSNLGHIEENIEYLKGNFSKKVTLGFSPYTKSLTGVTSSLKSEGWNSLILMPMQPANYPLDNLGPYCLLDNIPDVENHSRMEWIMDKISFSEGVYLNTDQIFTLSSDDTMWFLKGMEIKLDELGRKIMMMYYDTNDIHFIEKYYEKLSLSAINLLKIDVAIERNATDQEINQAFGYAELISSSRGLAVVICDSKLNILQQLKKWMGQLDGKGIELISVLE</sequence>
<reference evidence="1 2" key="1">
    <citation type="submission" date="2023-02" db="EMBL/GenBank/DDBJ databases">
        <title>Host association and intracellularity evolved multiple times independently in the Rickettsiales.</title>
        <authorList>
            <person name="Castelli M."/>
            <person name="Nardi T."/>
            <person name="Gammuto L."/>
            <person name="Bellinzona G."/>
            <person name="Sabaneyeva E."/>
            <person name="Potekhin A."/>
            <person name="Serra V."/>
            <person name="Petroni G."/>
            <person name="Sassera D."/>
        </authorList>
    </citation>
    <scope>NUCLEOTIDE SEQUENCE [LARGE SCALE GENOMIC DNA]</scope>
    <source>
        <strain evidence="1 2">BOD18</strain>
    </source>
</reference>
<evidence type="ECO:0000313" key="1">
    <source>
        <dbReference type="EMBL" id="MDZ5761773.1"/>
    </source>
</evidence>
<gene>
    <name evidence="1" type="ORF">Cyrtocomes_00131</name>
</gene>
<dbReference type="PANTHER" id="PTHR30105">
    <property type="entry name" value="UNCHARACTERIZED YIBQ-RELATED"/>
    <property type="match status" value="1"/>
</dbReference>
<dbReference type="PANTHER" id="PTHR30105:SF2">
    <property type="entry name" value="DIVERGENT POLYSACCHARIDE DEACETYLASE SUPERFAMILY"/>
    <property type="match status" value="1"/>
</dbReference>
<protein>
    <submittedName>
        <fullName evidence="1">Divergent polysaccharide deacetylase family protein</fullName>
    </submittedName>
</protein>
<evidence type="ECO:0000313" key="2">
    <source>
        <dbReference type="Proteomes" id="UP001293791"/>
    </source>
</evidence>
<dbReference type="SUPFAM" id="SSF88713">
    <property type="entry name" value="Glycoside hydrolase/deacetylase"/>
    <property type="match status" value="1"/>
</dbReference>
<dbReference type="Proteomes" id="UP001293791">
    <property type="component" value="Unassembled WGS sequence"/>
</dbReference>
<dbReference type="Pfam" id="PF04748">
    <property type="entry name" value="Polysacc_deac_2"/>
    <property type="match status" value="1"/>
</dbReference>
<proteinExistence type="predicted"/>
<organism evidence="1 2">
    <name type="scientific">Candidatus Cyrtobacter comes</name>
    <dbReference type="NCBI Taxonomy" id="675776"/>
    <lineage>
        <taxon>Bacteria</taxon>
        <taxon>Pseudomonadati</taxon>
        <taxon>Pseudomonadota</taxon>
        <taxon>Alphaproteobacteria</taxon>
        <taxon>Rickettsiales</taxon>
        <taxon>Candidatus Midichloriaceae</taxon>
        <taxon>Candidatus Cyrtobacter</taxon>
    </lineage>
</organism>
<dbReference type="Gene3D" id="3.20.20.370">
    <property type="entry name" value="Glycoside hydrolase/deacetylase"/>
    <property type="match status" value="1"/>
</dbReference>
<dbReference type="InterPro" id="IPR006837">
    <property type="entry name" value="Divergent_DAC"/>
</dbReference>
<comment type="caution">
    <text evidence="1">The sequence shown here is derived from an EMBL/GenBank/DDBJ whole genome shotgun (WGS) entry which is preliminary data.</text>
</comment>